<accession>A0A8H7C8V7</accession>
<protein>
    <recommendedName>
        <fullName evidence="4">Secreted protein</fullName>
    </recommendedName>
</protein>
<comment type="caution">
    <text evidence="2">The sequence shown here is derived from an EMBL/GenBank/DDBJ whole genome shotgun (WGS) entry which is preliminary data.</text>
</comment>
<feature type="signal peptide" evidence="1">
    <location>
        <begin position="1"/>
        <end position="26"/>
    </location>
</feature>
<dbReference type="AlphaFoldDB" id="A0A8H7C8V7"/>
<gene>
    <name evidence="2" type="ORF">Agabi119p4_7783</name>
</gene>
<evidence type="ECO:0000313" key="2">
    <source>
        <dbReference type="EMBL" id="KAF7768540.1"/>
    </source>
</evidence>
<feature type="chain" id="PRO_5034247672" description="Secreted protein" evidence="1">
    <location>
        <begin position="27"/>
        <end position="69"/>
    </location>
</feature>
<reference evidence="2 3" key="1">
    <citation type="journal article" name="Sci. Rep.">
        <title>Telomere-to-telomere assembled and centromere annotated genomes of the two main subspecies of the button mushroom Agaricus bisporus reveal especially polymorphic chromosome ends.</title>
        <authorList>
            <person name="Sonnenberg A.S.M."/>
            <person name="Sedaghat-Telgerd N."/>
            <person name="Lavrijssen B."/>
            <person name="Ohm R.A."/>
            <person name="Hendrickx P.M."/>
            <person name="Scholtmeijer K."/>
            <person name="Baars J.J.P."/>
            <person name="van Peer A."/>
        </authorList>
    </citation>
    <scope>NUCLEOTIDE SEQUENCE [LARGE SCALE GENOMIC DNA]</scope>
    <source>
        <strain evidence="2 3">H119_p4</strain>
    </source>
</reference>
<keyword evidence="1" id="KW-0732">Signal</keyword>
<name>A0A8H7C8V7_AGABI</name>
<evidence type="ECO:0008006" key="4">
    <source>
        <dbReference type="Google" id="ProtNLM"/>
    </source>
</evidence>
<dbReference type="EMBL" id="JABXXO010000010">
    <property type="protein sequence ID" value="KAF7768540.1"/>
    <property type="molecule type" value="Genomic_DNA"/>
</dbReference>
<sequence>MLTLSSCLISALCCLIRIFGPFSSYALTMRTTVHERKMPFRPNLYCFDDIGRRGTNPELSTDRGKKKHL</sequence>
<evidence type="ECO:0000256" key="1">
    <source>
        <dbReference type="SAM" id="SignalP"/>
    </source>
</evidence>
<evidence type="ECO:0000313" key="3">
    <source>
        <dbReference type="Proteomes" id="UP000629468"/>
    </source>
</evidence>
<dbReference type="Proteomes" id="UP000629468">
    <property type="component" value="Unassembled WGS sequence"/>
</dbReference>
<proteinExistence type="predicted"/>
<organism evidence="2 3">
    <name type="scientific">Agaricus bisporus var. burnettii</name>
    <dbReference type="NCBI Taxonomy" id="192524"/>
    <lineage>
        <taxon>Eukaryota</taxon>
        <taxon>Fungi</taxon>
        <taxon>Dikarya</taxon>
        <taxon>Basidiomycota</taxon>
        <taxon>Agaricomycotina</taxon>
        <taxon>Agaricomycetes</taxon>
        <taxon>Agaricomycetidae</taxon>
        <taxon>Agaricales</taxon>
        <taxon>Agaricineae</taxon>
        <taxon>Agaricaceae</taxon>
        <taxon>Agaricus</taxon>
    </lineage>
</organism>